<feature type="compositionally biased region" description="Polar residues" evidence="1">
    <location>
        <begin position="111"/>
        <end position="121"/>
    </location>
</feature>
<accession>A0AAE8SJL9</accession>
<sequence length="269" mass="31735">MCKYIHFRYEHCNHQTLGKWEACWKDYWEALCPFFPVPTSLCPNGQEHRQSESFVVKPGKCRTCTKKEKEERRRDYGGFTAQATRGVGSSQEARQAHVPEAPANTRRSRGYQAQSQMNIASQERKPLQFDRTPSYGNPRTRHNRHPRSTNQRSGQPEQRNPYFERPRLQRRNGVRGHQVGNKVIMDRLPRPPPDPNRYYRVNPPLERHVPGQDVIDRSWTVSPLTDDDMRAPYVEIPLEDEYSAAFEPDWERVEHLERLERGTIRSRWV</sequence>
<dbReference type="AlphaFoldDB" id="A0AAE8SJL9"/>
<dbReference type="Proteomes" id="UP001187734">
    <property type="component" value="Unassembled WGS sequence"/>
</dbReference>
<feature type="region of interest" description="Disordered" evidence="1">
    <location>
        <begin position="72"/>
        <end position="195"/>
    </location>
</feature>
<keyword evidence="3" id="KW-1185">Reference proteome</keyword>
<protein>
    <submittedName>
        <fullName evidence="2">Uncharacterized protein</fullName>
    </submittedName>
</protein>
<evidence type="ECO:0000313" key="3">
    <source>
        <dbReference type="Proteomes" id="UP001187734"/>
    </source>
</evidence>
<evidence type="ECO:0000256" key="1">
    <source>
        <dbReference type="SAM" id="MobiDB-lite"/>
    </source>
</evidence>
<proteinExistence type="predicted"/>
<gene>
    <name evidence="2" type="ORF">FTOL_08079</name>
</gene>
<reference evidence="2" key="1">
    <citation type="submission" date="2018-03" db="EMBL/GenBank/DDBJ databases">
        <authorList>
            <person name="Guldener U."/>
        </authorList>
    </citation>
    <scope>NUCLEOTIDE SEQUENCE</scope>
</reference>
<name>A0AAE8SJL9_9HYPO</name>
<evidence type="ECO:0000313" key="2">
    <source>
        <dbReference type="EMBL" id="SPJ79688.1"/>
    </source>
</evidence>
<comment type="caution">
    <text evidence="2">The sequence shown here is derived from an EMBL/GenBank/DDBJ whole genome shotgun (WGS) entry which is preliminary data.</text>
</comment>
<feature type="compositionally biased region" description="Polar residues" evidence="1">
    <location>
        <begin position="148"/>
        <end position="158"/>
    </location>
</feature>
<feature type="compositionally biased region" description="Polar residues" evidence="1">
    <location>
        <begin position="81"/>
        <end position="93"/>
    </location>
</feature>
<organism evidence="2 3">
    <name type="scientific">Fusarium torulosum</name>
    <dbReference type="NCBI Taxonomy" id="33205"/>
    <lineage>
        <taxon>Eukaryota</taxon>
        <taxon>Fungi</taxon>
        <taxon>Dikarya</taxon>
        <taxon>Ascomycota</taxon>
        <taxon>Pezizomycotina</taxon>
        <taxon>Sordariomycetes</taxon>
        <taxon>Hypocreomycetidae</taxon>
        <taxon>Hypocreales</taxon>
        <taxon>Nectriaceae</taxon>
        <taxon>Fusarium</taxon>
    </lineage>
</organism>
<dbReference type="EMBL" id="ONZP01000275">
    <property type="protein sequence ID" value="SPJ79688.1"/>
    <property type="molecule type" value="Genomic_DNA"/>
</dbReference>